<dbReference type="PANTHER" id="PTHR30451:SF5">
    <property type="entry name" value="SLR0019 PROTEIN"/>
    <property type="match status" value="1"/>
</dbReference>
<gene>
    <name evidence="3" type="ORF">KXJ70_08515</name>
</gene>
<proteinExistence type="predicted"/>
<dbReference type="InterPro" id="IPR000015">
    <property type="entry name" value="Fimb_usher"/>
</dbReference>
<dbReference type="Pfam" id="PF00577">
    <property type="entry name" value="Usher"/>
    <property type="match status" value="2"/>
</dbReference>
<dbReference type="Proteomes" id="UP001166291">
    <property type="component" value="Unassembled WGS sequence"/>
</dbReference>
<keyword evidence="4" id="KW-1185">Reference proteome</keyword>
<reference evidence="3" key="1">
    <citation type="submission" date="2021-07" db="EMBL/GenBank/DDBJ databases">
        <title>Zhongshania sp. CAU 1632 isolated from seawater.</title>
        <authorList>
            <person name="Kim W."/>
        </authorList>
    </citation>
    <scope>NUCLEOTIDE SEQUENCE</scope>
    <source>
        <strain evidence="3">CAU 1632</strain>
    </source>
</reference>
<evidence type="ECO:0000259" key="2">
    <source>
        <dbReference type="Pfam" id="PF13953"/>
    </source>
</evidence>
<comment type="caution">
    <text evidence="3">The sequence shown here is derived from an EMBL/GenBank/DDBJ whole genome shotgun (WGS) entry which is preliminary data.</text>
</comment>
<protein>
    <submittedName>
        <fullName evidence="3">Fimbria/pilus outer membrane usher protein</fullName>
    </submittedName>
</protein>
<dbReference type="PANTHER" id="PTHR30451">
    <property type="entry name" value="OUTER MEMBRANE USHER PROTEIN"/>
    <property type="match status" value="1"/>
</dbReference>
<feature type="chain" id="PRO_5045678922" evidence="1">
    <location>
        <begin position="28"/>
        <end position="797"/>
    </location>
</feature>
<evidence type="ECO:0000313" key="3">
    <source>
        <dbReference type="EMBL" id="MBW2940814.1"/>
    </source>
</evidence>
<accession>A0ABS6VS05</accession>
<dbReference type="InterPro" id="IPR025949">
    <property type="entry name" value="PapC-like_C"/>
</dbReference>
<evidence type="ECO:0000256" key="1">
    <source>
        <dbReference type="SAM" id="SignalP"/>
    </source>
</evidence>
<dbReference type="EMBL" id="JAHWDQ010000001">
    <property type="protein sequence ID" value="MBW2940814.1"/>
    <property type="molecule type" value="Genomic_DNA"/>
</dbReference>
<feature type="signal peptide" evidence="1">
    <location>
        <begin position="1"/>
        <end position="27"/>
    </location>
</feature>
<dbReference type="Pfam" id="PF13953">
    <property type="entry name" value="PapC_C"/>
    <property type="match status" value="1"/>
</dbReference>
<keyword evidence="1" id="KW-0732">Signal</keyword>
<feature type="domain" description="PapC-like C-terminal" evidence="2">
    <location>
        <begin position="718"/>
        <end position="779"/>
    </location>
</feature>
<organism evidence="3 4">
    <name type="scientific">Zhongshania aquimaris</name>
    <dbReference type="NCBI Taxonomy" id="2857107"/>
    <lineage>
        <taxon>Bacteria</taxon>
        <taxon>Pseudomonadati</taxon>
        <taxon>Pseudomonadota</taxon>
        <taxon>Gammaproteobacteria</taxon>
        <taxon>Cellvibrionales</taxon>
        <taxon>Spongiibacteraceae</taxon>
        <taxon>Zhongshania</taxon>
    </lineage>
</organism>
<sequence>MVSPRGTLWRQLTLLISCALTSVWANADFPSVATPESTTNGSIMLLDGPVMPGSQESLYLEVFLNMVPTRYILQVMSHNGAFYVEPQHLVAIGIVLTNPSDDQHLALDAIPDLTYRYDVLQQQLHLTAAPHLLIMSVQSYRRDSNRTPHAQASFGALFNYDMYTTVDERGEYDLAASTAMRAFVDNQVFENTGLLRINSRDGDDDYTRLDTHWTWSSQDDLLTVTAGDFISGGLSWSRATRLGGLQLRRNFSLQPDLVVQPLPAFFGEAALPSQVELYVEGLRQYSGEVLPGAYRIDSAPTISGLSQAQMVLTDALGRTTVQDFSFYSSPRLLQRGLSDFSLEAGSVRQLYGTDSYSYRDHPVASSSVRYGLSDTLTLETHGEADEQLVAGGLGALFTLGEAGLFSGALARSVGHQADGWQRTLGYNWSRLGVTVDYSLQRSFGSYRDIASNGGRPPPQRTERLLLGVGSSASGRVSLNYSRLDTLEEGRFRSIGASYSRRLLGGVTLFVNAARELDNGESYSLYAGLSVSLGGRVNGGVSASHNRDGAKQQAAYLRRGVSADGGTGWGLQMQRTGEVDYVQADALYRGDYAQLGGGIRSLPSGDSAFGDLSGSFIWMADAPQSIFPAREVSDSFALVSTNGIAGVPVNLENRPIGRTNKQGYYLLTGLGAYRGNQVSIDPLQLPSNIQFDKQSVLAVPAERAGLRVDFGMRRVRAALLTLHNSDGQVIPLGSRLLQDGNTLAIVGHDGQAYLEVLPTHNPVIVELQGGDSCVVDIVMPKQIDGISGIGPLICREQP</sequence>
<evidence type="ECO:0000313" key="4">
    <source>
        <dbReference type="Proteomes" id="UP001166291"/>
    </source>
</evidence>
<dbReference type="RefSeq" id="WP_219042981.1">
    <property type="nucleotide sequence ID" value="NZ_JAHWDQ010000001.1"/>
</dbReference>
<name>A0ABS6VS05_9GAMM</name>